<name>A0ABQ4XY27_9ASTR</name>
<reference evidence="2" key="2">
    <citation type="submission" date="2022-01" db="EMBL/GenBank/DDBJ databases">
        <authorList>
            <person name="Yamashiro T."/>
            <person name="Shiraishi A."/>
            <person name="Satake H."/>
            <person name="Nakayama K."/>
        </authorList>
    </citation>
    <scope>NUCLEOTIDE SEQUENCE</scope>
</reference>
<proteinExistence type="predicted"/>
<keyword evidence="1" id="KW-0472">Membrane</keyword>
<feature type="transmembrane region" description="Helical" evidence="1">
    <location>
        <begin position="181"/>
        <end position="201"/>
    </location>
</feature>
<feature type="non-terminal residue" evidence="2">
    <location>
        <position position="1"/>
    </location>
</feature>
<dbReference type="EMBL" id="BQNB010009877">
    <property type="protein sequence ID" value="GJS69663.1"/>
    <property type="molecule type" value="Genomic_DNA"/>
</dbReference>
<reference evidence="2" key="1">
    <citation type="journal article" date="2022" name="Int. J. Mol. Sci.">
        <title>Draft Genome of Tanacetum Coccineum: Genomic Comparison of Closely Related Tanacetum-Family Plants.</title>
        <authorList>
            <person name="Yamashiro T."/>
            <person name="Shiraishi A."/>
            <person name="Nakayama K."/>
            <person name="Satake H."/>
        </authorList>
    </citation>
    <scope>NUCLEOTIDE SEQUENCE</scope>
</reference>
<gene>
    <name evidence="2" type="ORF">Tco_0702504</name>
</gene>
<dbReference type="Proteomes" id="UP001151760">
    <property type="component" value="Unassembled WGS sequence"/>
</dbReference>
<keyword evidence="1" id="KW-1133">Transmembrane helix</keyword>
<keyword evidence="1" id="KW-0812">Transmembrane</keyword>
<feature type="transmembrane region" description="Helical" evidence="1">
    <location>
        <begin position="244"/>
        <end position="266"/>
    </location>
</feature>
<evidence type="ECO:0000256" key="1">
    <source>
        <dbReference type="SAM" id="Phobius"/>
    </source>
</evidence>
<keyword evidence="3" id="KW-1185">Reference proteome</keyword>
<comment type="caution">
    <text evidence="2">The sequence shown here is derived from an EMBL/GenBank/DDBJ whole genome shotgun (WGS) entry which is preliminary data.</text>
</comment>
<sequence length="289" mass="32615">RCLKEKLSGLNFNDWFCSPEMVLRCAKEKILFVIEHLISPALPIDSTAQVLAQWNAVYDAHNEVSCLMLGSMTPELHGQLENSSPYEMLQELKSMFNKQAGVERNFVGFVRNYNMHNMGKTIGELHALLIEYEKGLPKKAVKEKARERIKVISLSLKKPKTLCKSTAEDVLPATTAKRWGIIRGIVLLTLLRILVCGTQLVTQNKVLEGERKLKQGVSICAGGNGVRAQVGSYWNSSSLTGSHYAHIVGIWKLLMMYLLLFPLTYVSKDLEHVLHGYYESSIRHDKEQL</sequence>
<protein>
    <submittedName>
        <fullName evidence="2">Uncharacterized protein</fullName>
    </submittedName>
</protein>
<evidence type="ECO:0000313" key="3">
    <source>
        <dbReference type="Proteomes" id="UP001151760"/>
    </source>
</evidence>
<evidence type="ECO:0000313" key="2">
    <source>
        <dbReference type="EMBL" id="GJS69663.1"/>
    </source>
</evidence>
<organism evidence="2 3">
    <name type="scientific">Tanacetum coccineum</name>
    <dbReference type="NCBI Taxonomy" id="301880"/>
    <lineage>
        <taxon>Eukaryota</taxon>
        <taxon>Viridiplantae</taxon>
        <taxon>Streptophyta</taxon>
        <taxon>Embryophyta</taxon>
        <taxon>Tracheophyta</taxon>
        <taxon>Spermatophyta</taxon>
        <taxon>Magnoliopsida</taxon>
        <taxon>eudicotyledons</taxon>
        <taxon>Gunneridae</taxon>
        <taxon>Pentapetalae</taxon>
        <taxon>asterids</taxon>
        <taxon>campanulids</taxon>
        <taxon>Asterales</taxon>
        <taxon>Asteraceae</taxon>
        <taxon>Asteroideae</taxon>
        <taxon>Anthemideae</taxon>
        <taxon>Anthemidinae</taxon>
        <taxon>Tanacetum</taxon>
    </lineage>
</organism>
<accession>A0ABQ4XY27</accession>